<gene>
    <name evidence="1" type="ORF">DRW48_10305</name>
</gene>
<accession>A0A344PKX4</accession>
<dbReference type="RefSeq" id="WP_114076348.1">
    <property type="nucleotide sequence ID" value="NZ_CP030918.1"/>
</dbReference>
<dbReference type="Proteomes" id="UP000252023">
    <property type="component" value="Chromosome"/>
</dbReference>
<keyword evidence="2" id="KW-1185">Reference proteome</keyword>
<dbReference type="KEGG" id="pars:DRW48_10305"/>
<name>A0A344PKX4_9RHOB</name>
<dbReference type="AlphaFoldDB" id="A0A344PKX4"/>
<sequence length="67" mass="7298">MTHAIPSENAIVDAIHKVAELAGYDPEILPEVARLLAPKDADEDERGIVSAAVQAVWRTRFNTDWGG</sequence>
<protein>
    <submittedName>
        <fullName evidence="1">Uncharacterized protein</fullName>
    </submittedName>
</protein>
<dbReference type="EMBL" id="CP030918">
    <property type="protein sequence ID" value="AXC50029.1"/>
    <property type="molecule type" value="Genomic_DNA"/>
</dbReference>
<evidence type="ECO:0000313" key="1">
    <source>
        <dbReference type="EMBL" id="AXC50029.1"/>
    </source>
</evidence>
<reference evidence="2" key="1">
    <citation type="submission" date="2018-07" db="EMBL/GenBank/DDBJ databases">
        <title>Genome sequencing of Paracoccus sp. SC2-6.</title>
        <authorList>
            <person name="Heo J."/>
            <person name="Kim S.-J."/>
            <person name="Kwon S.-W."/>
        </authorList>
    </citation>
    <scope>NUCLEOTIDE SEQUENCE [LARGE SCALE GENOMIC DNA]</scope>
    <source>
        <strain evidence="2">SC2-6</strain>
    </source>
</reference>
<proteinExistence type="predicted"/>
<evidence type="ECO:0000313" key="2">
    <source>
        <dbReference type="Proteomes" id="UP000252023"/>
    </source>
</evidence>
<organism evidence="1 2">
    <name type="scientific">Paracoccus suum</name>
    <dbReference type="NCBI Taxonomy" id="2259340"/>
    <lineage>
        <taxon>Bacteria</taxon>
        <taxon>Pseudomonadati</taxon>
        <taxon>Pseudomonadota</taxon>
        <taxon>Alphaproteobacteria</taxon>
        <taxon>Rhodobacterales</taxon>
        <taxon>Paracoccaceae</taxon>
        <taxon>Paracoccus</taxon>
    </lineage>
</organism>